<dbReference type="AlphaFoldDB" id="A0A9P8W0I8"/>
<accession>A0A9P8W0I8</accession>
<sequence length="282" mass="30537">MTSKCWFVLRQTHYPPPVFPENGIGVAKGVICLGHVIPDLKQLDNIINTEGPNEFPPDMPVYPSTAWDLTWEATRGSGTGIDASVGAPIAAALGLELTLDAGVAFERSVQHSDQFEKLETFIIQPTDEYIEDTIEGTRVAKHVEKHTTLGIAKSIFMITGIIIARGAKTSRIESQKQGIHSGPGVGVSGVSELKADVNFNYETGTSTTTQKRSDFVWAIRLAKISKGVLDRQWSHATLSKGASFGVNEEEDQGDSLVKALENEGLEGIEKVTVGKDTDVFLI</sequence>
<evidence type="ECO:0000313" key="1">
    <source>
        <dbReference type="EMBL" id="KAH6886997.1"/>
    </source>
</evidence>
<organism evidence="1 2">
    <name type="scientific">Thelonectria olida</name>
    <dbReference type="NCBI Taxonomy" id="1576542"/>
    <lineage>
        <taxon>Eukaryota</taxon>
        <taxon>Fungi</taxon>
        <taxon>Dikarya</taxon>
        <taxon>Ascomycota</taxon>
        <taxon>Pezizomycotina</taxon>
        <taxon>Sordariomycetes</taxon>
        <taxon>Hypocreomycetidae</taxon>
        <taxon>Hypocreales</taxon>
        <taxon>Nectriaceae</taxon>
        <taxon>Thelonectria</taxon>
    </lineage>
</organism>
<dbReference type="EMBL" id="JAGPYM010000015">
    <property type="protein sequence ID" value="KAH6886997.1"/>
    <property type="molecule type" value="Genomic_DNA"/>
</dbReference>
<dbReference type="OrthoDB" id="4500473at2759"/>
<proteinExistence type="predicted"/>
<keyword evidence="2" id="KW-1185">Reference proteome</keyword>
<reference evidence="1 2" key="1">
    <citation type="journal article" date="2021" name="Nat. Commun.">
        <title>Genetic determinants of endophytism in the Arabidopsis root mycobiome.</title>
        <authorList>
            <person name="Mesny F."/>
            <person name="Miyauchi S."/>
            <person name="Thiergart T."/>
            <person name="Pickel B."/>
            <person name="Atanasova L."/>
            <person name="Karlsson M."/>
            <person name="Huettel B."/>
            <person name="Barry K.W."/>
            <person name="Haridas S."/>
            <person name="Chen C."/>
            <person name="Bauer D."/>
            <person name="Andreopoulos W."/>
            <person name="Pangilinan J."/>
            <person name="LaButti K."/>
            <person name="Riley R."/>
            <person name="Lipzen A."/>
            <person name="Clum A."/>
            <person name="Drula E."/>
            <person name="Henrissat B."/>
            <person name="Kohler A."/>
            <person name="Grigoriev I.V."/>
            <person name="Martin F.M."/>
            <person name="Hacquard S."/>
        </authorList>
    </citation>
    <scope>NUCLEOTIDE SEQUENCE [LARGE SCALE GENOMIC DNA]</scope>
    <source>
        <strain evidence="1 2">MPI-CAGE-CH-0241</strain>
    </source>
</reference>
<comment type="caution">
    <text evidence="1">The sequence shown here is derived from an EMBL/GenBank/DDBJ whole genome shotgun (WGS) entry which is preliminary data.</text>
</comment>
<gene>
    <name evidence="1" type="ORF">B0T10DRAFT_539197</name>
</gene>
<protein>
    <submittedName>
        <fullName evidence="1">Uncharacterized protein</fullName>
    </submittedName>
</protein>
<evidence type="ECO:0000313" key="2">
    <source>
        <dbReference type="Proteomes" id="UP000777438"/>
    </source>
</evidence>
<dbReference type="Proteomes" id="UP000777438">
    <property type="component" value="Unassembled WGS sequence"/>
</dbReference>
<name>A0A9P8W0I8_9HYPO</name>